<feature type="transmembrane region" description="Helical" evidence="1">
    <location>
        <begin position="30"/>
        <end position="48"/>
    </location>
</feature>
<feature type="non-terminal residue" evidence="2">
    <location>
        <position position="1"/>
    </location>
</feature>
<dbReference type="EMBL" id="BARS01003299">
    <property type="protein sequence ID" value="GAF80697.1"/>
    <property type="molecule type" value="Genomic_DNA"/>
</dbReference>
<evidence type="ECO:0000313" key="2">
    <source>
        <dbReference type="EMBL" id="GAF80697.1"/>
    </source>
</evidence>
<feature type="transmembrane region" description="Helical" evidence="1">
    <location>
        <begin position="7"/>
        <end position="24"/>
    </location>
</feature>
<evidence type="ECO:0000256" key="1">
    <source>
        <dbReference type="SAM" id="Phobius"/>
    </source>
</evidence>
<gene>
    <name evidence="2" type="ORF">S01H1_06380</name>
</gene>
<sequence>RVAWKGLIPITLALFVLAAVLLYFGMHRSVWALVGNVVILAVMLSFAATSRIEVTGRAATLPPIGGGAISRSVPQAGVSA</sequence>
<protein>
    <submittedName>
        <fullName evidence="2">Uncharacterized protein</fullName>
    </submittedName>
</protein>
<reference evidence="2" key="1">
    <citation type="journal article" date="2014" name="Front. Microbiol.">
        <title>High frequency of phylogenetically diverse reductive dehalogenase-homologous genes in deep subseafloor sedimentary metagenomes.</title>
        <authorList>
            <person name="Kawai M."/>
            <person name="Futagami T."/>
            <person name="Toyoda A."/>
            <person name="Takaki Y."/>
            <person name="Nishi S."/>
            <person name="Hori S."/>
            <person name="Arai W."/>
            <person name="Tsubouchi T."/>
            <person name="Morono Y."/>
            <person name="Uchiyama I."/>
            <person name="Ito T."/>
            <person name="Fujiyama A."/>
            <person name="Inagaki F."/>
            <person name="Takami H."/>
        </authorList>
    </citation>
    <scope>NUCLEOTIDE SEQUENCE</scope>
    <source>
        <strain evidence="2">Expedition CK06-06</strain>
    </source>
</reference>
<comment type="caution">
    <text evidence="2">The sequence shown here is derived from an EMBL/GenBank/DDBJ whole genome shotgun (WGS) entry which is preliminary data.</text>
</comment>
<keyword evidence="1" id="KW-0812">Transmembrane</keyword>
<proteinExistence type="predicted"/>
<keyword evidence="1" id="KW-1133">Transmembrane helix</keyword>
<dbReference type="AlphaFoldDB" id="X0SXP1"/>
<keyword evidence="1" id="KW-0472">Membrane</keyword>
<accession>X0SXP1</accession>
<organism evidence="2">
    <name type="scientific">marine sediment metagenome</name>
    <dbReference type="NCBI Taxonomy" id="412755"/>
    <lineage>
        <taxon>unclassified sequences</taxon>
        <taxon>metagenomes</taxon>
        <taxon>ecological metagenomes</taxon>
    </lineage>
</organism>
<name>X0SXP1_9ZZZZ</name>